<feature type="domain" description="6-Cys" evidence="10">
    <location>
        <begin position="1424"/>
        <end position="1639"/>
    </location>
</feature>
<feature type="domain" description="6-Cys" evidence="10">
    <location>
        <begin position="1642"/>
        <end position="1799"/>
    </location>
</feature>
<evidence type="ECO:0000256" key="4">
    <source>
        <dbReference type="ARBA" id="ARBA00022729"/>
    </source>
</evidence>
<dbReference type="RefSeq" id="XP_028542107.1">
    <property type="nucleotide sequence ID" value="XM_028686306.1"/>
</dbReference>
<feature type="domain" description="6-Cys" evidence="10">
    <location>
        <begin position="694"/>
        <end position="898"/>
    </location>
</feature>
<comment type="subcellular location">
    <subcellularLocation>
        <location evidence="1">Cell membrane</location>
    </subcellularLocation>
    <subcellularLocation>
        <location evidence="2">Cell surface</location>
    </subcellularLocation>
</comment>
<evidence type="ECO:0000256" key="8">
    <source>
        <dbReference type="ARBA" id="ARBA00023180"/>
    </source>
</evidence>
<feature type="compositionally biased region" description="Basic and acidic residues" evidence="9">
    <location>
        <begin position="1864"/>
        <end position="1880"/>
    </location>
</feature>
<dbReference type="GeneID" id="39746229"/>
<name>A0A1Y1JCV7_PLAGO</name>
<keyword evidence="7" id="KW-1015">Disulfide bond</keyword>
<dbReference type="OrthoDB" id="381130at2759"/>
<sequence length="2318" mass="267440">MGKTKIIGSLLLCTTFVLVLITSYGNIKLLIQRGNDKGKGETHTSAENWQNMFLSKHMYDMYAYMLNVWKRQEEKIKEKKGLCFFFLPLGCDKNEISKESKEKKSQYSALIEKMNMNKVRKLSDDEENIELRPYVKRVDDNETIVNLFDYFVKGKKRINGKDEIFVNPENVLHRIVIICFKPTLNFSHIITQPSDALLKIIKVGEGEIFTQNEFPVLFYSDKTNWGLKNVLSTGIIEFFIPPFTRIVSDVVLRCANTEINETYTFEDSIQVRIRIPRSDSKIIGLSTDPKDREYFERIVEENVDEYEFGSYKEGVVGLKLEEDTELDPESCFKMVFEDDTKILLEIEYPFCRCINLDRPNFKLRLFYINDEHFEEEIQFSCSFTYKGKKKKAIFGESDRDALSDVHLLEEDKNEFQYFNGVPYKMCHFEYLDIDTDTLQVCERTIDEFSLFIYNCESVKNEQIQTEEPITTIKYLNGTKPLNKFTDIALFTKDIHIEHLKWKFPNYKYFMTSFINHGPHPLIIECFIPNPKGKTFQKVNILLHIRTNLLNKSVSFCDFKNSKLYDYLNTYIHGDVCEIEATSNTRFGFRCPDGTVKKPSKCFSQMYYLGDLHYLKDIFAKNIVIYSNRDESFALAAFTSSLSKSYTVECFCVQKKNIDKIEKRVIVHYVNEDQLYDYNSLPKVNHESVIAHPTKTHLCDFMHNNAVLKPTSKKSVNYICNVFPKPMEYIAMNCPTNRVDEENEKILSDLLYKYGTPGTKEKIRNFGKKRNNYSRSFHLPKDAPTYAINRYMQTVKDINEMIPGILIKDTVSIKIGRIRKTDAGVEDPSLDPDEKDPINEMYAKHIGLPNNIHYGLFIFQLPPFIKRNSIIEFACINDKTKKQGNKGNNGIMSVHLRSEGSEVHGCHFYKHKAENTILKKRIKVGSGVDCVVQSNGEIEYIGVACPIQSGLYLTPPGCFLKSYDSLDAPIEVTDHDKDFKNFTNNKGVSYLKIPQSFVGYLNIFCYCNEEPPLPSTEVTEKNIKKENKINIELNISNRGTPKVLKIDHLYEPDFLVGNEFLNRKPAPILRKKHICDFTRQESTLSPEEEAVSINSCFIELEENLSLIEVRCPRNVNPSSSTHLSSLQNMHHFRSVNGVMNSSFWYGKYRSGEEVEGERRRKKNGEKQLTEEELKKYEKIKYVPEEFDDVMHLNSKKKLEDILPGVIIFDRNRKFGEKGNFTFITPLIVQNNIMIKLLCDNSETVIDKKKGKKGIIVVKIPKHTTEKKFSGCDFSGNANKTFYYSEVQNLDSSNKMCEINLKENMIISLNCPNGKINPNNCFHNVYIKSTMDQENVENIENIFNHVKVINTNYMLKNSSAFLIISEMNNNNKNLNFYCTCEDYKSKNVGTIYLKHHIKSSSITQESFSDLNKKTLILDVPPYYSKDTYVCDFTQNHYNILQRSSLNMDEILKKYLDDILHYEHDEFTHFSLNLKLRKEILKKQYIEYVKKQMKHYRENPTNISDYPDHTIVYKCNIDLSAFDKFAIKCPWKESTTTNKGSLQGVQERIDHTSAPRLKYTSSLGNNLTSMIKGLNNLLFGTLIVNKTNERNVSFFERGGELGLIISPYADSSKNLSFSCENLGENGTKNIIIGFASIFIKKNDNKILGCDFLDPSDVNNNRLPTGTMTTHEGSHNGSVYIPYRNNSFEFEMELVEGKNIYCNIEAIENDVVGFSCPHNFLTSPEDCFESVQIEGLDKELETHKLEKLLKGVQILKNKIYEYNYTPSYIILPKKIKKSLKIFCTCNSIKSIKTGIIQINVIGDDLNNWFKKEITHNIYAFEKPYYFYDFSSGPLNISSENVLDISTLAIPRDAVSNGFRGSNQHLQHHLVEKSSNKSEDGKAESDLNGGGTTHAHVSLSAPASAKKGTDQQTVFLHEEDEEDEEDGEDGEDEEDGEDGEDGVEEENILNPMRTKQVHEITVAASEFSVVKIVCPLRNSQHFRQSKISPENFFEYVYVMEKDEKKKNVRSREEKERLITQLVQGSRKDANVEKSDGRRDSYDKMKQGERKENEEKKIEYDELGNKIIISMKTERPKATIEEDGMRIHDQKQLLNDKRDILIIKNINDVISFVNWEREISENSYIGAIHFSPLLLKEANFFISCDNSLTLNENRRGKTGIVKIIVKPNYAKILGCDFVGDYSSHFSISKKWKEVPKSYVCEVQVEDDSIIGLACPENTKLHPSDCFESVIKDNEVHKRDSIIESINLFLYKHTNKPILTFIQIKRVFATHFICKCYDTGNGDYKEVTIKINYEPYVLGTPKKTLSSAVIQYSDIDLRKSTPQRS</sequence>
<dbReference type="InterPro" id="IPR051444">
    <property type="entry name" value="Parasite_Repro/Invasion_Surf"/>
</dbReference>
<dbReference type="PROSITE" id="PS51701">
    <property type="entry name" value="6_CYS"/>
    <property type="match status" value="8"/>
</dbReference>
<dbReference type="InterPro" id="IPR010884">
    <property type="entry name" value="6_CYS_dom"/>
</dbReference>
<keyword evidence="12" id="KW-1185">Reference proteome</keyword>
<feature type="domain" description="6-Cys" evidence="10">
    <location>
        <begin position="1070"/>
        <end position="1261"/>
    </location>
</feature>
<proteinExistence type="predicted"/>
<feature type="domain" description="6-Cys" evidence="10">
    <location>
        <begin position="901"/>
        <end position="1033"/>
    </location>
</feature>
<dbReference type="SMART" id="SM00970">
    <property type="entry name" value="s48_45"/>
    <property type="match status" value="7"/>
</dbReference>
<comment type="caution">
    <text evidence="11">The sequence shown here is derived from an EMBL/GenBank/DDBJ whole genome shotgun (WGS) entry which is preliminary data.</text>
</comment>
<feature type="compositionally biased region" description="Basic and acidic residues" evidence="9">
    <location>
        <begin position="2020"/>
        <end position="2048"/>
    </location>
</feature>
<protein>
    <submittedName>
        <fullName evidence="11">6-cysteine protein</fullName>
    </submittedName>
</protein>
<keyword evidence="3" id="KW-1003">Cell membrane</keyword>
<feature type="compositionally biased region" description="Acidic residues" evidence="9">
    <location>
        <begin position="1913"/>
        <end position="1942"/>
    </location>
</feature>
<dbReference type="PANTHER" id="PTHR38796">
    <property type="match status" value="1"/>
</dbReference>
<evidence type="ECO:0000256" key="2">
    <source>
        <dbReference type="ARBA" id="ARBA00004241"/>
    </source>
</evidence>
<dbReference type="PANTHER" id="PTHR38796:SF1">
    <property type="entry name" value="ANCHORED PROTEIN, PUTATIVE (AFU_ORTHOLOGUE AFUA_4G09600)-RELATED"/>
    <property type="match status" value="1"/>
</dbReference>
<evidence type="ECO:0000256" key="6">
    <source>
        <dbReference type="ARBA" id="ARBA00023136"/>
    </source>
</evidence>
<evidence type="ECO:0000256" key="3">
    <source>
        <dbReference type="ARBA" id="ARBA00022475"/>
    </source>
</evidence>
<feature type="region of interest" description="Disordered" evidence="9">
    <location>
        <begin position="1864"/>
        <end position="1945"/>
    </location>
</feature>
<accession>A0A1Y1JCV7</accession>
<dbReference type="OMA" id="FYCTCED"/>
<evidence type="ECO:0000256" key="1">
    <source>
        <dbReference type="ARBA" id="ARBA00004236"/>
    </source>
</evidence>
<keyword evidence="6" id="KW-0472">Membrane</keyword>
<dbReference type="GO" id="GO:0005886">
    <property type="term" value="C:plasma membrane"/>
    <property type="evidence" value="ECO:0007669"/>
    <property type="project" value="UniProtKB-SubCell"/>
</dbReference>
<organism evidence="11 12">
    <name type="scientific">Plasmodium gonderi</name>
    <dbReference type="NCBI Taxonomy" id="77519"/>
    <lineage>
        <taxon>Eukaryota</taxon>
        <taxon>Sar</taxon>
        <taxon>Alveolata</taxon>
        <taxon>Apicomplexa</taxon>
        <taxon>Aconoidasida</taxon>
        <taxon>Haemosporida</taxon>
        <taxon>Plasmodiidae</taxon>
        <taxon>Plasmodium</taxon>
        <taxon>Plasmodium (Plasmodium)</taxon>
    </lineage>
</organism>
<dbReference type="EMBL" id="BDQF01000004">
    <property type="protein sequence ID" value="GAW79518.1"/>
    <property type="molecule type" value="Genomic_DNA"/>
</dbReference>
<evidence type="ECO:0000256" key="7">
    <source>
        <dbReference type="ARBA" id="ARBA00023157"/>
    </source>
</evidence>
<dbReference type="Pfam" id="PF07422">
    <property type="entry name" value="s48_45"/>
    <property type="match status" value="5"/>
</dbReference>
<feature type="domain" description="6-Cys" evidence="10">
    <location>
        <begin position="2165"/>
        <end position="2289"/>
    </location>
</feature>
<feature type="domain" description="6-Cys" evidence="10">
    <location>
        <begin position="1266"/>
        <end position="1398"/>
    </location>
</feature>
<keyword evidence="5" id="KW-0677">Repeat</keyword>
<keyword evidence="4" id="KW-0732">Signal</keyword>
<dbReference type="Gene3D" id="2.60.40.2860">
    <property type="match status" value="7"/>
</dbReference>
<reference evidence="12" key="1">
    <citation type="submission" date="2017-04" db="EMBL/GenBank/DDBJ databases">
        <title>Plasmodium gonderi genome.</title>
        <authorList>
            <person name="Arisue N."/>
            <person name="Honma H."/>
            <person name="Kawai S."/>
            <person name="Tougan T."/>
            <person name="Tanabe K."/>
            <person name="Horii T."/>
        </authorList>
    </citation>
    <scope>NUCLEOTIDE SEQUENCE [LARGE SCALE GENOMIC DNA]</scope>
    <source>
        <strain evidence="12">ATCC 30045</strain>
    </source>
</reference>
<evidence type="ECO:0000313" key="12">
    <source>
        <dbReference type="Proteomes" id="UP000195521"/>
    </source>
</evidence>
<dbReference type="InterPro" id="IPR038160">
    <property type="entry name" value="6_CYS_dom_sf"/>
</dbReference>
<feature type="region of interest" description="Disordered" evidence="9">
    <location>
        <begin position="2016"/>
        <end position="2048"/>
    </location>
</feature>
<dbReference type="GO" id="GO:0009986">
    <property type="term" value="C:cell surface"/>
    <property type="evidence" value="ECO:0007669"/>
    <property type="project" value="UniProtKB-SubCell"/>
</dbReference>
<evidence type="ECO:0000256" key="9">
    <source>
        <dbReference type="SAM" id="MobiDB-lite"/>
    </source>
</evidence>
<evidence type="ECO:0000313" key="11">
    <source>
        <dbReference type="EMBL" id="GAW79518.1"/>
    </source>
</evidence>
<gene>
    <name evidence="11" type="ORF">PGO_041180</name>
</gene>
<keyword evidence="8" id="KW-0325">Glycoprotein</keyword>
<feature type="domain" description="6-Cys" evidence="10">
    <location>
        <begin position="552"/>
        <end position="674"/>
    </location>
</feature>
<evidence type="ECO:0000256" key="5">
    <source>
        <dbReference type="ARBA" id="ARBA00022737"/>
    </source>
</evidence>
<evidence type="ECO:0000259" key="10">
    <source>
        <dbReference type="PROSITE" id="PS51701"/>
    </source>
</evidence>
<dbReference type="Proteomes" id="UP000195521">
    <property type="component" value="Unassembled WGS sequence"/>
</dbReference>